<dbReference type="Proteomes" id="UP001163046">
    <property type="component" value="Unassembled WGS sequence"/>
</dbReference>
<evidence type="ECO:0000256" key="4">
    <source>
        <dbReference type="PROSITE-ProRule" id="PRU00059"/>
    </source>
</evidence>
<dbReference type="GO" id="GO:0005886">
    <property type="term" value="C:plasma membrane"/>
    <property type="evidence" value="ECO:0007669"/>
    <property type="project" value="TreeGrafter"/>
</dbReference>
<proteinExistence type="predicted"/>
<accession>A0A9X0CPS2</accession>
<keyword evidence="7" id="KW-1185">Reference proteome</keyword>
<dbReference type="PROSITE" id="PS51450">
    <property type="entry name" value="LRR"/>
    <property type="match status" value="2"/>
</dbReference>
<evidence type="ECO:0000256" key="1">
    <source>
        <dbReference type="ARBA" id="ARBA00022614"/>
    </source>
</evidence>
<dbReference type="SUPFAM" id="SSF49854">
    <property type="entry name" value="Spermadhesin, CUB domain"/>
    <property type="match status" value="1"/>
</dbReference>
<keyword evidence="1" id="KW-0433">Leucine-rich repeat</keyword>
<sequence length="501" mass="56972">MCFPRRRNYDGWFQSYKQTASVALGKLSGFNIWSYTVKAEEILRMSHGCGTEAGDAKGLETVRKGLEKEVEVHLFRTCNDRKGDRVVVYTNSTLFNQSAVLASPPYNRSRETEKKEDLIALTGLYIDEGKHCKHKPELAKQACSENLFKHVRIFLLSVIPGYYLDDIFCTWHITVPFRYTIRLEFQEFRLKDHPTCESCFLQIFDGRDTAAPAIGRFCGYVYPPVFVSSSNHFTIVLRCHGNLRESRFKAFYHSIGALDNTESSCSRQQGCPSSCKCEEFGGYHDKKILVTGEDLLTVPSNLPFNTGAVLFQQNRISQLREKDFAGLTKLEYIDMSFNILLHLDEDCFQNVSSVNTLRLNSNFFRTLPTGAFTGLPNLRVLDLGWNLLRKAVSGMLDGLSNLEVLSLRSNQLKELEYGVFDDKSNMTYLYLQNNKLTTIPDGLFGALSKLKLLNLSSNRLKTVTKETFQGLKSLEYLYLDGNRLSKVPPDAFSELTSLKYL</sequence>
<dbReference type="AlphaFoldDB" id="A0A9X0CPS2"/>
<dbReference type="SMART" id="SM00365">
    <property type="entry name" value="LRR_SD22"/>
    <property type="match status" value="5"/>
</dbReference>
<dbReference type="EMBL" id="MU826845">
    <property type="protein sequence ID" value="KAJ7371547.1"/>
    <property type="molecule type" value="Genomic_DNA"/>
</dbReference>
<dbReference type="SUPFAM" id="SSF52058">
    <property type="entry name" value="L domain-like"/>
    <property type="match status" value="1"/>
</dbReference>
<evidence type="ECO:0000256" key="2">
    <source>
        <dbReference type="ARBA" id="ARBA00022737"/>
    </source>
</evidence>
<reference evidence="6" key="1">
    <citation type="submission" date="2023-01" db="EMBL/GenBank/DDBJ databases">
        <title>Genome assembly of the deep-sea coral Lophelia pertusa.</title>
        <authorList>
            <person name="Herrera S."/>
            <person name="Cordes E."/>
        </authorList>
    </citation>
    <scope>NUCLEOTIDE SEQUENCE</scope>
    <source>
        <strain evidence="6">USNM1676648</strain>
        <tissue evidence="6">Polyp</tissue>
    </source>
</reference>
<feature type="domain" description="CUB" evidence="5">
    <location>
        <begin position="143"/>
        <end position="255"/>
    </location>
</feature>
<dbReference type="FunFam" id="2.60.120.290:FF:000005">
    <property type="entry name" value="Procollagen C-endopeptidase enhancer 1"/>
    <property type="match status" value="1"/>
</dbReference>
<dbReference type="Gene3D" id="2.60.120.290">
    <property type="entry name" value="Spermadhesin, CUB domain"/>
    <property type="match status" value="1"/>
</dbReference>
<dbReference type="FunFam" id="3.80.10.10:FF:001164">
    <property type="entry name" value="GH01279p"/>
    <property type="match status" value="1"/>
</dbReference>
<evidence type="ECO:0000313" key="6">
    <source>
        <dbReference type="EMBL" id="KAJ7371547.1"/>
    </source>
</evidence>
<dbReference type="Pfam" id="PF00431">
    <property type="entry name" value="CUB"/>
    <property type="match status" value="1"/>
</dbReference>
<dbReference type="OrthoDB" id="5976858at2759"/>
<evidence type="ECO:0000259" key="5">
    <source>
        <dbReference type="PROSITE" id="PS01180"/>
    </source>
</evidence>
<dbReference type="PANTHER" id="PTHR24369:SF213">
    <property type="entry name" value="INSULIN LIKE GROWTH FACTOR BINDING PROTEIN ACID LABILE SUBUNIT"/>
    <property type="match status" value="1"/>
</dbReference>
<dbReference type="CDD" id="cd00041">
    <property type="entry name" value="CUB"/>
    <property type="match status" value="1"/>
</dbReference>
<dbReference type="InterPro" id="IPR035914">
    <property type="entry name" value="Sperma_CUB_dom_sf"/>
</dbReference>
<evidence type="ECO:0000313" key="7">
    <source>
        <dbReference type="Proteomes" id="UP001163046"/>
    </source>
</evidence>
<keyword evidence="3" id="KW-1015">Disulfide bond</keyword>
<dbReference type="InterPro" id="IPR003591">
    <property type="entry name" value="Leu-rich_rpt_typical-subtyp"/>
</dbReference>
<organism evidence="6 7">
    <name type="scientific">Desmophyllum pertusum</name>
    <dbReference type="NCBI Taxonomy" id="174260"/>
    <lineage>
        <taxon>Eukaryota</taxon>
        <taxon>Metazoa</taxon>
        <taxon>Cnidaria</taxon>
        <taxon>Anthozoa</taxon>
        <taxon>Hexacorallia</taxon>
        <taxon>Scleractinia</taxon>
        <taxon>Caryophylliina</taxon>
        <taxon>Caryophylliidae</taxon>
        <taxon>Desmophyllum</taxon>
    </lineage>
</organism>
<evidence type="ECO:0000256" key="3">
    <source>
        <dbReference type="ARBA" id="ARBA00023157"/>
    </source>
</evidence>
<comment type="caution">
    <text evidence="6">The sequence shown here is derived from an EMBL/GenBank/DDBJ whole genome shotgun (WGS) entry which is preliminary data.</text>
</comment>
<dbReference type="SMART" id="SM00369">
    <property type="entry name" value="LRR_TYP"/>
    <property type="match status" value="7"/>
</dbReference>
<dbReference type="PROSITE" id="PS01180">
    <property type="entry name" value="CUB"/>
    <property type="match status" value="1"/>
</dbReference>
<dbReference type="InterPro" id="IPR050541">
    <property type="entry name" value="LRR_TM_domain-containing"/>
</dbReference>
<protein>
    <recommendedName>
        <fullName evidence="5">CUB domain-containing protein</fullName>
    </recommendedName>
</protein>
<dbReference type="Gene3D" id="3.80.10.10">
    <property type="entry name" value="Ribonuclease Inhibitor"/>
    <property type="match status" value="2"/>
</dbReference>
<dbReference type="PANTHER" id="PTHR24369">
    <property type="entry name" value="ANTIGEN BSP, PUTATIVE-RELATED"/>
    <property type="match status" value="1"/>
</dbReference>
<dbReference type="SMART" id="SM00042">
    <property type="entry name" value="CUB"/>
    <property type="match status" value="1"/>
</dbReference>
<dbReference type="InterPro" id="IPR001611">
    <property type="entry name" value="Leu-rich_rpt"/>
</dbReference>
<name>A0A9X0CPS2_9CNID</name>
<dbReference type="Pfam" id="PF13855">
    <property type="entry name" value="LRR_8"/>
    <property type="match status" value="2"/>
</dbReference>
<dbReference type="InterPro" id="IPR000859">
    <property type="entry name" value="CUB_dom"/>
</dbReference>
<keyword evidence="2" id="KW-0677">Repeat</keyword>
<comment type="caution">
    <text evidence="4">Lacks conserved residue(s) required for the propagation of feature annotation.</text>
</comment>
<dbReference type="InterPro" id="IPR032675">
    <property type="entry name" value="LRR_dom_sf"/>
</dbReference>
<gene>
    <name evidence="6" type="ORF">OS493_024888</name>
</gene>